<dbReference type="GO" id="GO:0032259">
    <property type="term" value="P:methylation"/>
    <property type="evidence" value="ECO:0007669"/>
    <property type="project" value="UniProtKB-KW"/>
</dbReference>
<feature type="domain" description="Methyltransferase" evidence="1">
    <location>
        <begin position="46"/>
        <end position="137"/>
    </location>
</feature>
<reference evidence="2 3" key="1">
    <citation type="submission" date="2020-07" db="EMBL/GenBank/DDBJ databases">
        <title>Sequencing the genomes of 1000 actinobacteria strains.</title>
        <authorList>
            <person name="Klenk H.-P."/>
        </authorList>
    </citation>
    <scope>NUCLEOTIDE SEQUENCE [LARGE SCALE GENOMIC DNA]</scope>
    <source>
        <strain evidence="2 3">DSM 29531</strain>
    </source>
</reference>
<dbReference type="CDD" id="cd02440">
    <property type="entry name" value="AdoMet_MTases"/>
    <property type="match status" value="1"/>
</dbReference>
<comment type="caution">
    <text evidence="2">The sequence shown here is derived from an EMBL/GenBank/DDBJ whole genome shotgun (WGS) entry which is preliminary data.</text>
</comment>
<dbReference type="Proteomes" id="UP000571817">
    <property type="component" value="Unassembled WGS sequence"/>
</dbReference>
<evidence type="ECO:0000259" key="1">
    <source>
        <dbReference type="Pfam" id="PF13649"/>
    </source>
</evidence>
<protein>
    <submittedName>
        <fullName evidence="2">Ubiquinone/menaquinone biosynthesis C-methylase UbiE</fullName>
    </submittedName>
</protein>
<dbReference type="Gene3D" id="3.40.50.150">
    <property type="entry name" value="Vaccinia Virus protein VP39"/>
    <property type="match status" value="1"/>
</dbReference>
<dbReference type="EMBL" id="JACCFW010000001">
    <property type="protein sequence ID" value="NYJ75914.1"/>
    <property type="molecule type" value="Genomic_DNA"/>
</dbReference>
<dbReference type="InterPro" id="IPR029063">
    <property type="entry name" value="SAM-dependent_MTases_sf"/>
</dbReference>
<dbReference type="InterPro" id="IPR041698">
    <property type="entry name" value="Methyltransf_25"/>
</dbReference>
<dbReference type="InterPro" id="IPR050508">
    <property type="entry name" value="Methyltransf_Superfamily"/>
</dbReference>
<dbReference type="Pfam" id="PF13649">
    <property type="entry name" value="Methyltransf_25"/>
    <property type="match status" value="1"/>
</dbReference>
<dbReference type="RefSeq" id="WP_179482942.1">
    <property type="nucleotide sequence ID" value="NZ_JACCFW010000001.1"/>
</dbReference>
<evidence type="ECO:0000313" key="3">
    <source>
        <dbReference type="Proteomes" id="UP000571817"/>
    </source>
</evidence>
<dbReference type="PANTHER" id="PTHR42912">
    <property type="entry name" value="METHYLTRANSFERASE"/>
    <property type="match status" value="1"/>
</dbReference>
<sequence>MSDPVRVLYDTVATAYDEALSSELDTKPLDRALLAGLVDSIGDGPVADLGCGPGQVAAHLRRCGARQVVGIDLSPPMVTTGRARHGDLGFAAGDLRALPLADGVLAGATAFYSIIHLHPDERPVAFREMARVLRPGGQLLIAFHIDAPGIPMGTAHRSENFLGHPVTFDGWFLDPDEVARIAAAAGLVEVAHCVRAPIPDAEYPSRRCYLLLARPA</sequence>
<gene>
    <name evidence="2" type="ORF">HNR15_002877</name>
</gene>
<organism evidence="2 3">
    <name type="scientific">Allobranchiibius huperziae</name>
    <dbReference type="NCBI Taxonomy" id="1874116"/>
    <lineage>
        <taxon>Bacteria</taxon>
        <taxon>Bacillati</taxon>
        <taxon>Actinomycetota</taxon>
        <taxon>Actinomycetes</taxon>
        <taxon>Micrococcales</taxon>
        <taxon>Dermacoccaceae</taxon>
        <taxon>Allobranchiibius</taxon>
    </lineage>
</organism>
<keyword evidence="2" id="KW-0489">Methyltransferase</keyword>
<dbReference type="AlphaFoldDB" id="A0A853DLN7"/>
<keyword evidence="2" id="KW-0830">Ubiquinone</keyword>
<dbReference type="GO" id="GO:0008168">
    <property type="term" value="F:methyltransferase activity"/>
    <property type="evidence" value="ECO:0007669"/>
    <property type="project" value="UniProtKB-KW"/>
</dbReference>
<dbReference type="SUPFAM" id="SSF53335">
    <property type="entry name" value="S-adenosyl-L-methionine-dependent methyltransferases"/>
    <property type="match status" value="1"/>
</dbReference>
<keyword evidence="2" id="KW-0808">Transferase</keyword>
<proteinExistence type="predicted"/>
<evidence type="ECO:0000313" key="2">
    <source>
        <dbReference type="EMBL" id="NYJ75914.1"/>
    </source>
</evidence>
<accession>A0A853DLN7</accession>
<keyword evidence="3" id="KW-1185">Reference proteome</keyword>
<name>A0A853DLN7_9MICO</name>